<evidence type="ECO:0000256" key="3">
    <source>
        <dbReference type="ARBA" id="ARBA00023125"/>
    </source>
</evidence>
<dbReference type="InterPro" id="IPR044068">
    <property type="entry name" value="CB"/>
</dbReference>
<proteinExistence type="inferred from homology"/>
<accession>A3ZXD4</accession>
<comment type="caution">
    <text evidence="9">The sequence shown here is derived from an EMBL/GenBank/DDBJ whole genome shotgun (WGS) entry which is preliminary data.</text>
</comment>
<dbReference type="HOGENOM" id="CLU_686744_0_0_0"/>
<keyword evidence="2" id="KW-0229">DNA integration</keyword>
<dbReference type="InterPro" id="IPR013762">
    <property type="entry name" value="Integrase-like_cat_sf"/>
</dbReference>
<feature type="domain" description="Tyr recombinase" evidence="7">
    <location>
        <begin position="205"/>
        <end position="381"/>
    </location>
</feature>
<evidence type="ECO:0000259" key="7">
    <source>
        <dbReference type="PROSITE" id="PS51898"/>
    </source>
</evidence>
<dbReference type="PANTHER" id="PTHR30349">
    <property type="entry name" value="PHAGE INTEGRASE-RELATED"/>
    <property type="match status" value="1"/>
</dbReference>
<dbReference type="SUPFAM" id="SSF56349">
    <property type="entry name" value="DNA breaking-rejoining enzymes"/>
    <property type="match status" value="1"/>
</dbReference>
<evidence type="ECO:0000256" key="4">
    <source>
        <dbReference type="ARBA" id="ARBA00023172"/>
    </source>
</evidence>
<dbReference type="InterPro" id="IPR011010">
    <property type="entry name" value="DNA_brk_join_enz"/>
</dbReference>
<evidence type="ECO:0000256" key="2">
    <source>
        <dbReference type="ARBA" id="ARBA00022908"/>
    </source>
</evidence>
<comment type="similarity">
    <text evidence="1">Belongs to the 'phage' integrase family.</text>
</comment>
<dbReference type="Gene3D" id="1.10.443.10">
    <property type="entry name" value="Intergrase catalytic core"/>
    <property type="match status" value="1"/>
</dbReference>
<dbReference type="STRING" id="314230.DSM3645_29846"/>
<keyword evidence="4" id="KW-0233">DNA recombination</keyword>
<dbReference type="InterPro" id="IPR050090">
    <property type="entry name" value="Tyrosine_recombinase_XerCD"/>
</dbReference>
<evidence type="ECO:0000256" key="6">
    <source>
        <dbReference type="SAM" id="MobiDB-lite"/>
    </source>
</evidence>
<sequence>MASISKDPNGRRRVLFIAPDGKRKQIRLGKISQRDAESIKGRIEKLLNALTLKSGLDQETARWVADLDNATHEKLARVALVEPRVSQLQTLAGHIDAYLDRRAEVKPRTVISWKQARTSLLKFFGAKRKLASISVADAKDWERWLATPAARGNLKDLKSKQGLAVNTIRKRVANAKLFFEDAVARELIPANPFKTLKGAVGTNRERDHFVTRETIEKVLDSCPDAEWRLIVALSRFAGLRCPSEHLALTIDDVDWINERLRVPSPKTEHHVGKSYRVIPIFPELKSYLEDVCQLMEAGQKYLINRYRDSNANLRTQFLRILKKASVLPWEKLFQNMRASRATELADEYPEHVATAWMGHCVKVARQHYWQVTDDHFTKALRRPEKAAQNPAQSVHAATRDDSLKYDPRERKASEIRGKAKYGEAAQNKKVGQAGLEPATKGL</sequence>
<dbReference type="GO" id="GO:0003677">
    <property type="term" value="F:DNA binding"/>
    <property type="evidence" value="ECO:0007669"/>
    <property type="project" value="UniProtKB-UniRule"/>
</dbReference>
<dbReference type="CDD" id="cd00397">
    <property type="entry name" value="DNA_BRE_C"/>
    <property type="match status" value="1"/>
</dbReference>
<keyword evidence="3 5" id="KW-0238">DNA-binding</keyword>
<name>A3ZXD4_9BACT</name>
<dbReference type="AlphaFoldDB" id="A3ZXD4"/>
<dbReference type="GO" id="GO:0006310">
    <property type="term" value="P:DNA recombination"/>
    <property type="evidence" value="ECO:0007669"/>
    <property type="project" value="UniProtKB-KW"/>
</dbReference>
<feature type="compositionally biased region" description="Basic and acidic residues" evidence="6">
    <location>
        <begin position="397"/>
        <end position="421"/>
    </location>
</feature>
<dbReference type="PROSITE" id="PS51900">
    <property type="entry name" value="CB"/>
    <property type="match status" value="1"/>
</dbReference>
<feature type="domain" description="Core-binding (CB)" evidence="8">
    <location>
        <begin position="89"/>
        <end position="183"/>
    </location>
</feature>
<dbReference type="RefSeq" id="WP_002653875.1">
    <property type="nucleotide sequence ID" value="NZ_CH672376.1"/>
</dbReference>
<dbReference type="PANTHER" id="PTHR30349:SF41">
    <property type="entry name" value="INTEGRASE_RECOMBINASE PROTEIN MJ0367-RELATED"/>
    <property type="match status" value="1"/>
</dbReference>
<reference evidence="9 10" key="1">
    <citation type="submission" date="2006-02" db="EMBL/GenBank/DDBJ databases">
        <authorList>
            <person name="Amann R."/>
            <person name="Ferriera S."/>
            <person name="Johnson J."/>
            <person name="Kravitz S."/>
            <person name="Halpern A."/>
            <person name="Remington K."/>
            <person name="Beeson K."/>
            <person name="Tran B."/>
            <person name="Rogers Y.-H."/>
            <person name="Friedman R."/>
            <person name="Venter J.C."/>
        </authorList>
    </citation>
    <scope>NUCLEOTIDE SEQUENCE [LARGE SCALE GENOMIC DNA]</scope>
    <source>
        <strain evidence="9 10">DSM 3645</strain>
    </source>
</reference>
<dbReference type="OrthoDB" id="262002at2"/>
<feature type="region of interest" description="Disordered" evidence="6">
    <location>
        <begin position="383"/>
        <end position="442"/>
    </location>
</feature>
<dbReference type="GO" id="GO:0015074">
    <property type="term" value="P:DNA integration"/>
    <property type="evidence" value="ECO:0007669"/>
    <property type="project" value="UniProtKB-KW"/>
</dbReference>
<dbReference type="InterPro" id="IPR002104">
    <property type="entry name" value="Integrase_catalytic"/>
</dbReference>
<dbReference type="InterPro" id="IPR025269">
    <property type="entry name" value="SAM-like_dom"/>
</dbReference>
<evidence type="ECO:0000259" key="8">
    <source>
        <dbReference type="PROSITE" id="PS51900"/>
    </source>
</evidence>
<gene>
    <name evidence="9" type="ORF">DSM3645_29846</name>
</gene>
<organism evidence="9 10">
    <name type="scientific">Blastopirellula marina DSM 3645</name>
    <dbReference type="NCBI Taxonomy" id="314230"/>
    <lineage>
        <taxon>Bacteria</taxon>
        <taxon>Pseudomonadati</taxon>
        <taxon>Planctomycetota</taxon>
        <taxon>Planctomycetia</taxon>
        <taxon>Pirellulales</taxon>
        <taxon>Pirellulaceae</taxon>
        <taxon>Blastopirellula</taxon>
    </lineage>
</organism>
<evidence type="ECO:0000313" key="9">
    <source>
        <dbReference type="EMBL" id="EAQ78789.1"/>
    </source>
</evidence>
<dbReference type="InterPro" id="IPR010998">
    <property type="entry name" value="Integrase_recombinase_N"/>
</dbReference>
<dbReference type="eggNOG" id="COG0582">
    <property type="taxonomic scope" value="Bacteria"/>
</dbReference>
<protein>
    <recommendedName>
        <fullName evidence="11">Integrase</fullName>
    </recommendedName>
</protein>
<evidence type="ECO:0008006" key="11">
    <source>
        <dbReference type="Google" id="ProtNLM"/>
    </source>
</evidence>
<evidence type="ECO:0000313" key="10">
    <source>
        <dbReference type="Proteomes" id="UP000004358"/>
    </source>
</evidence>
<dbReference type="EMBL" id="AANZ01000018">
    <property type="protein sequence ID" value="EAQ78789.1"/>
    <property type="molecule type" value="Genomic_DNA"/>
</dbReference>
<dbReference type="Proteomes" id="UP000004358">
    <property type="component" value="Unassembled WGS sequence"/>
</dbReference>
<dbReference type="Gene3D" id="1.10.150.130">
    <property type="match status" value="1"/>
</dbReference>
<evidence type="ECO:0000256" key="1">
    <source>
        <dbReference type="ARBA" id="ARBA00008857"/>
    </source>
</evidence>
<dbReference type="Pfam" id="PF13102">
    <property type="entry name" value="Phage_int_SAM_5"/>
    <property type="match status" value="1"/>
</dbReference>
<dbReference type="PROSITE" id="PS51898">
    <property type="entry name" value="TYR_RECOMBINASE"/>
    <property type="match status" value="1"/>
</dbReference>
<evidence type="ECO:0000256" key="5">
    <source>
        <dbReference type="PROSITE-ProRule" id="PRU01248"/>
    </source>
</evidence>